<proteinExistence type="predicted"/>
<evidence type="ECO:0000313" key="2">
    <source>
        <dbReference type="Proteomes" id="UP000230423"/>
    </source>
</evidence>
<name>A0A2G9TRR5_TELCI</name>
<keyword evidence="2" id="KW-1185">Reference proteome</keyword>
<evidence type="ECO:0000313" key="1">
    <source>
        <dbReference type="EMBL" id="PIO60578.1"/>
    </source>
</evidence>
<dbReference type="AlphaFoldDB" id="A0A2G9TRR5"/>
<accession>A0A2G9TRR5</accession>
<reference evidence="1 2" key="1">
    <citation type="submission" date="2015-09" db="EMBL/GenBank/DDBJ databases">
        <title>Draft genome of the parasitic nematode Teladorsagia circumcincta isolate WARC Sus (inbred).</title>
        <authorList>
            <person name="Mitreva M."/>
        </authorList>
    </citation>
    <scope>NUCLEOTIDE SEQUENCE [LARGE SCALE GENOMIC DNA]</scope>
    <source>
        <strain evidence="1 2">S</strain>
    </source>
</reference>
<dbReference type="Proteomes" id="UP000230423">
    <property type="component" value="Unassembled WGS sequence"/>
</dbReference>
<sequence length="98" mass="11325">MTFFHLLQEHIGDVLRPFGISLFQVINKIGGIMRCFSSPLSTASISGILCPQLFTITDHSKQYYSIICVFHARLYFYLFSYSGSHAFTPFHHPFFFVH</sequence>
<gene>
    <name evidence="1" type="ORF">TELCIR_17923</name>
</gene>
<organism evidence="1 2">
    <name type="scientific">Teladorsagia circumcincta</name>
    <name type="common">Brown stomach worm</name>
    <name type="synonym">Ostertagia circumcincta</name>
    <dbReference type="NCBI Taxonomy" id="45464"/>
    <lineage>
        <taxon>Eukaryota</taxon>
        <taxon>Metazoa</taxon>
        <taxon>Ecdysozoa</taxon>
        <taxon>Nematoda</taxon>
        <taxon>Chromadorea</taxon>
        <taxon>Rhabditida</taxon>
        <taxon>Rhabditina</taxon>
        <taxon>Rhabditomorpha</taxon>
        <taxon>Strongyloidea</taxon>
        <taxon>Trichostrongylidae</taxon>
        <taxon>Teladorsagia</taxon>
    </lineage>
</organism>
<dbReference type="EMBL" id="KZ355173">
    <property type="protein sequence ID" value="PIO60578.1"/>
    <property type="molecule type" value="Genomic_DNA"/>
</dbReference>
<protein>
    <submittedName>
        <fullName evidence="1">Uncharacterized protein</fullName>
    </submittedName>
</protein>